<comment type="caution">
    <text evidence="9">The sequence shown here is derived from an EMBL/GenBank/DDBJ whole genome shotgun (WGS) entry which is preliminary data.</text>
</comment>
<feature type="region of interest" description="Disordered" evidence="6">
    <location>
        <begin position="389"/>
        <end position="433"/>
    </location>
</feature>
<gene>
    <name evidence="9" type="ORF">IAD01_05440</name>
</gene>
<keyword evidence="3" id="KW-0547">Nucleotide-binding</keyword>
<evidence type="ECO:0000313" key="10">
    <source>
        <dbReference type="Proteomes" id="UP000823982"/>
    </source>
</evidence>
<dbReference type="PANTHER" id="PTHR24345">
    <property type="entry name" value="SERINE/THREONINE-PROTEIN KINASE PLK"/>
    <property type="match status" value="1"/>
</dbReference>
<dbReference type="GO" id="GO:0004674">
    <property type="term" value="F:protein serine/threonine kinase activity"/>
    <property type="evidence" value="ECO:0007669"/>
    <property type="project" value="UniProtKB-KW"/>
</dbReference>
<protein>
    <submittedName>
        <fullName evidence="9">Protein kinase</fullName>
    </submittedName>
</protein>
<keyword evidence="7" id="KW-1133">Transmembrane helix</keyword>
<reference evidence="9" key="2">
    <citation type="journal article" date="2021" name="PeerJ">
        <title>Extensive microbial diversity within the chicken gut microbiome revealed by metagenomics and culture.</title>
        <authorList>
            <person name="Gilroy R."/>
            <person name="Ravi A."/>
            <person name="Getino M."/>
            <person name="Pursley I."/>
            <person name="Horton D.L."/>
            <person name="Alikhan N.F."/>
            <person name="Baker D."/>
            <person name="Gharbi K."/>
            <person name="Hall N."/>
            <person name="Watson M."/>
            <person name="Adriaenssens E.M."/>
            <person name="Foster-Nyarko E."/>
            <person name="Jarju S."/>
            <person name="Secka A."/>
            <person name="Antonio M."/>
            <person name="Oren A."/>
            <person name="Chaudhuri R.R."/>
            <person name="La Ragione R."/>
            <person name="Hildebrand F."/>
            <person name="Pallen M.J."/>
        </authorList>
    </citation>
    <scope>NUCLEOTIDE SEQUENCE</scope>
    <source>
        <strain evidence="9">CHK157-1446</strain>
    </source>
</reference>
<dbReference type="PANTHER" id="PTHR24345:SF91">
    <property type="entry name" value="SERINE_THREONINE-PROTEIN KINASE PLK4"/>
    <property type="match status" value="1"/>
</dbReference>
<feature type="compositionally biased region" description="Low complexity" evidence="6">
    <location>
        <begin position="404"/>
        <end position="431"/>
    </location>
</feature>
<dbReference type="AlphaFoldDB" id="A0A9D1EP37"/>
<evidence type="ECO:0000313" key="9">
    <source>
        <dbReference type="EMBL" id="HIS24828.1"/>
    </source>
</evidence>
<reference evidence="9" key="1">
    <citation type="submission" date="2020-10" db="EMBL/GenBank/DDBJ databases">
        <authorList>
            <person name="Gilroy R."/>
        </authorList>
    </citation>
    <scope>NUCLEOTIDE SEQUENCE</scope>
    <source>
        <strain evidence="9">CHK157-1446</strain>
    </source>
</reference>
<dbReference type="InterPro" id="IPR000719">
    <property type="entry name" value="Prot_kinase_dom"/>
</dbReference>
<evidence type="ECO:0000256" key="6">
    <source>
        <dbReference type="SAM" id="MobiDB-lite"/>
    </source>
</evidence>
<dbReference type="InterPro" id="IPR005543">
    <property type="entry name" value="PASTA_dom"/>
</dbReference>
<keyword evidence="5" id="KW-0067">ATP-binding</keyword>
<dbReference type="SMART" id="SM00740">
    <property type="entry name" value="PASTA"/>
    <property type="match status" value="1"/>
</dbReference>
<evidence type="ECO:0000256" key="2">
    <source>
        <dbReference type="ARBA" id="ARBA00022679"/>
    </source>
</evidence>
<proteinExistence type="predicted"/>
<dbReference type="InterPro" id="IPR011009">
    <property type="entry name" value="Kinase-like_dom_sf"/>
</dbReference>
<evidence type="ECO:0000256" key="5">
    <source>
        <dbReference type="ARBA" id="ARBA00022840"/>
    </source>
</evidence>
<keyword evidence="2" id="KW-0808">Transferase</keyword>
<dbReference type="PROSITE" id="PS50011">
    <property type="entry name" value="PROTEIN_KINASE_DOM"/>
    <property type="match status" value="1"/>
</dbReference>
<evidence type="ECO:0000256" key="3">
    <source>
        <dbReference type="ARBA" id="ARBA00022741"/>
    </source>
</evidence>
<dbReference type="SUPFAM" id="SSF56112">
    <property type="entry name" value="Protein kinase-like (PK-like)"/>
    <property type="match status" value="1"/>
</dbReference>
<dbReference type="Proteomes" id="UP000823982">
    <property type="component" value="Unassembled WGS sequence"/>
</dbReference>
<dbReference type="GO" id="GO:0005524">
    <property type="term" value="F:ATP binding"/>
    <property type="evidence" value="ECO:0007669"/>
    <property type="project" value="UniProtKB-KW"/>
</dbReference>
<dbReference type="Pfam" id="PF00069">
    <property type="entry name" value="Pkinase"/>
    <property type="match status" value="1"/>
</dbReference>
<evidence type="ECO:0000256" key="7">
    <source>
        <dbReference type="SAM" id="Phobius"/>
    </source>
</evidence>
<dbReference type="CDD" id="cd06577">
    <property type="entry name" value="PASTA_pknB"/>
    <property type="match status" value="1"/>
</dbReference>
<keyword evidence="7" id="KW-0812">Transmembrane</keyword>
<sequence length="586" mass="65250">MSEHKMLCMGCMEPLEQEGGVCPNCGYSDSVMNSPAYLKPKTILDSRYIVGRLLKYNGESATYIGYDNNEDMKVFVKEYMPDAICHRDTDSAAIVVGQSTVVQYKNYMSEFIELNKSLIRFRTMSHIIAPCDMFYDNNTAYIIMPYCAGVTLKQYLQQNAGELSWEQVRKMFPPLLTTLGCLHNAGIIHRGISLENILVTDKAELVLTGFCIPEIRTVNTDLAPELYAGYSAPEQYAASEWDGTWTDVYSVAAVMYRLLTGCMPTEAMARVGNDSLLEPCKINPHVPANVSRVIMQAMNLSCQRRIQTITDFVTKLFDEPSYMDKLPKGATQTIPIQIPRQEKQGSKKSSKKKKSNVGMFIGAGLLIVIVAIAFFVLVAMLLPENDDDSGQDVSLPAVTSPNPTTEQTQTSATTAPVTTEESATTTQSQPQGTMFIMPDLRGSKYTSVVESDTWKDRLEFEAVYDYSDEYERGVIFDQDIPEGTELYPVQHVKLFVSQGYATVQIPDYINEFGMRMTQEEYVVLLDELNIKYEFRDLNTPNMASGYVMGVYCPETSSGVGGDINVKDGNTLYVDISVFTPGMDAAG</sequence>
<evidence type="ECO:0000256" key="1">
    <source>
        <dbReference type="ARBA" id="ARBA00022527"/>
    </source>
</evidence>
<feature type="region of interest" description="Disordered" evidence="6">
    <location>
        <begin position="327"/>
        <end position="353"/>
    </location>
</feature>
<evidence type="ECO:0000256" key="4">
    <source>
        <dbReference type="ARBA" id="ARBA00022777"/>
    </source>
</evidence>
<evidence type="ECO:0000259" key="8">
    <source>
        <dbReference type="PROSITE" id="PS50011"/>
    </source>
</evidence>
<name>A0A9D1EP37_9FIRM</name>
<organism evidence="9 10">
    <name type="scientific">Candidatus Faeciplasma gallinarum</name>
    <dbReference type="NCBI Taxonomy" id="2840799"/>
    <lineage>
        <taxon>Bacteria</taxon>
        <taxon>Bacillati</taxon>
        <taxon>Bacillota</taxon>
        <taxon>Clostridia</taxon>
        <taxon>Eubacteriales</taxon>
        <taxon>Oscillospiraceae</taxon>
        <taxon>Oscillospiraceae incertae sedis</taxon>
        <taxon>Candidatus Faeciplasma</taxon>
    </lineage>
</organism>
<dbReference type="SMART" id="SM00220">
    <property type="entry name" value="S_TKc"/>
    <property type="match status" value="1"/>
</dbReference>
<keyword evidence="4 9" id="KW-0418">Kinase</keyword>
<keyword evidence="7" id="KW-0472">Membrane</keyword>
<dbReference type="Gene3D" id="1.10.510.10">
    <property type="entry name" value="Transferase(Phosphotransferase) domain 1"/>
    <property type="match status" value="1"/>
</dbReference>
<feature type="transmembrane region" description="Helical" evidence="7">
    <location>
        <begin position="357"/>
        <end position="382"/>
    </location>
</feature>
<keyword evidence="1" id="KW-0723">Serine/threonine-protein kinase</keyword>
<dbReference type="Gene3D" id="3.30.10.20">
    <property type="match status" value="1"/>
</dbReference>
<feature type="domain" description="Protein kinase" evidence="8">
    <location>
        <begin position="48"/>
        <end position="317"/>
    </location>
</feature>
<dbReference type="EMBL" id="DVIR01000050">
    <property type="protein sequence ID" value="HIS24828.1"/>
    <property type="molecule type" value="Genomic_DNA"/>
</dbReference>
<accession>A0A9D1EP37</accession>